<keyword evidence="4 6" id="KW-0378">Hydrolase</keyword>
<evidence type="ECO:0000256" key="2">
    <source>
        <dbReference type="ARBA" id="ARBA00005336"/>
    </source>
</evidence>
<gene>
    <name evidence="8" type="ORF">KL928_003382</name>
</gene>
<dbReference type="Gene3D" id="2.60.120.260">
    <property type="entry name" value="Galactose-binding domain-like"/>
    <property type="match status" value="1"/>
</dbReference>
<dbReference type="Gene3D" id="3.40.50.1700">
    <property type="entry name" value="Glycoside hydrolase family 3 C-terminal domain"/>
    <property type="match status" value="1"/>
</dbReference>
<dbReference type="Pfam" id="PF00933">
    <property type="entry name" value="Glyco_hydro_3"/>
    <property type="match status" value="1"/>
</dbReference>
<dbReference type="AlphaFoldDB" id="A0AAN6DEN2"/>
<dbReference type="PROSITE" id="PS00775">
    <property type="entry name" value="GLYCOSYL_HYDROL_F3"/>
    <property type="match status" value="1"/>
</dbReference>
<dbReference type="Pfam" id="PF14310">
    <property type="entry name" value="Fn3-like"/>
    <property type="match status" value="1"/>
</dbReference>
<name>A0AAN6DEN2_PICAN</name>
<dbReference type="Gene3D" id="3.20.20.300">
    <property type="entry name" value="Glycoside hydrolase, family 3, N-terminal domain"/>
    <property type="match status" value="1"/>
</dbReference>
<sequence>MSTFDVDDILSQLHVKEKVRLLSLKDFWHTTNIDRLNIPSIRLSDGPNGVRGTKFFRSVPSACFSSGTALAATFNMPLLEQLGQLMAEEARHKGAHVILGPTCNIARGPLGGRGFESFSEDPYLSGISAAAIIKGIESQGVGATLKHFVCNDLEDERNSVDVILSDRALREVYLLPFQIAIREANPKCVMSSYNKVMGEHVSQSKKLLTDILRKEWGWDGLTMSDWFGVYSIKSSLDAGLDLECPGYPLMRKHDALMHAISSREISMDVIDDRVRNILKLVQHALKSGIPSKAPEDSANNTPETSALLRKAASEAIVLLKNENSILPLKRSDRIAVIGPNGRVPRIYGGGSASVNSYYGVSVYDGISNKIGSQPPYSMGCDISHNMFDLGKLASYKGEPGVWIKVYKEAPGTPNRTLLEEFRYDSLQLMLFDYNHEKLDSSLFYFDIEGEFTSDRDMSYDIHLSCLGTALLYIDGELFIDDKTSQKMGFAAIGASSLGDTKTISMKKDESIKFKIEFGSAPTFTLETLDLVGSNGGGSLTVAIGEKITDQKRINDAVELAKTADKVILCVGTSNDWESEGFDRPHMDLPKSQGILIDEILKINKNIILVNLSGTPVTLPRVDDIPAVVHGWFNGMESGNAMADVLYGDVNASGKLPLSWPKRCEDNPSFLTFKSDKGTVVYGEDVFVGYRYYEKTLREPLFAFGYGLSYTAFQFRDLDVKITSEDLVCTLKIENVGKFGGAEVAQLYVIPPSTTTAVSRPLKEFKGCQKVHLEPGQTITATISVPIKYACSYFDVERQKWSIESGEYGVFIGNSSDATDALIGKFVINKPLLWNGL</sequence>
<keyword evidence="5 6" id="KW-0326">Glycosidase</keyword>
<dbReference type="PROSITE" id="PS51820">
    <property type="entry name" value="PA14"/>
    <property type="match status" value="1"/>
</dbReference>
<dbReference type="SUPFAM" id="SSF51445">
    <property type="entry name" value="(Trans)glycosidases"/>
    <property type="match status" value="1"/>
</dbReference>
<dbReference type="Pfam" id="PF07691">
    <property type="entry name" value="PA14"/>
    <property type="match status" value="1"/>
</dbReference>
<accession>A0AAN6DEN2</accession>
<proteinExistence type="inferred from homology"/>
<dbReference type="GeneID" id="66127433"/>
<feature type="domain" description="PA14" evidence="7">
    <location>
        <begin position="396"/>
        <end position="557"/>
    </location>
</feature>
<dbReference type="InterPro" id="IPR037524">
    <property type="entry name" value="PA14/GLEYA"/>
</dbReference>
<evidence type="ECO:0000313" key="9">
    <source>
        <dbReference type="Proteomes" id="UP001196530"/>
    </source>
</evidence>
<dbReference type="InterPro" id="IPR011658">
    <property type="entry name" value="PA14_dom"/>
</dbReference>
<dbReference type="RefSeq" id="XP_043059635.1">
    <property type="nucleotide sequence ID" value="XM_043203963.1"/>
</dbReference>
<keyword evidence="6" id="KW-0624">Polysaccharide degradation</keyword>
<keyword evidence="6" id="KW-0119">Carbohydrate metabolism</keyword>
<dbReference type="GO" id="GO:0008422">
    <property type="term" value="F:beta-glucosidase activity"/>
    <property type="evidence" value="ECO:0007669"/>
    <property type="project" value="UniProtKB-EC"/>
</dbReference>
<comment type="catalytic activity">
    <reaction evidence="1 6">
        <text>Hydrolysis of terminal, non-reducing beta-D-glucosyl residues with release of beta-D-glucose.</text>
        <dbReference type="EC" id="3.2.1.21"/>
    </reaction>
</comment>
<evidence type="ECO:0000256" key="5">
    <source>
        <dbReference type="ARBA" id="ARBA00023295"/>
    </source>
</evidence>
<dbReference type="Proteomes" id="UP001196530">
    <property type="component" value="Unassembled WGS sequence"/>
</dbReference>
<dbReference type="SUPFAM" id="SSF56988">
    <property type="entry name" value="Anthrax protective antigen"/>
    <property type="match status" value="1"/>
</dbReference>
<evidence type="ECO:0000259" key="7">
    <source>
        <dbReference type="PROSITE" id="PS51820"/>
    </source>
</evidence>
<dbReference type="SMART" id="SM01217">
    <property type="entry name" value="Fn3_like"/>
    <property type="match status" value="1"/>
</dbReference>
<dbReference type="SUPFAM" id="SSF52279">
    <property type="entry name" value="Beta-D-glucan exohydrolase, C-terminal domain"/>
    <property type="match status" value="1"/>
</dbReference>
<dbReference type="InterPro" id="IPR013783">
    <property type="entry name" value="Ig-like_fold"/>
</dbReference>
<dbReference type="Gene3D" id="2.60.40.10">
    <property type="entry name" value="Immunoglobulins"/>
    <property type="match status" value="1"/>
</dbReference>
<dbReference type="PANTHER" id="PTHR42715">
    <property type="entry name" value="BETA-GLUCOSIDASE"/>
    <property type="match status" value="1"/>
</dbReference>
<dbReference type="InterPro" id="IPR019800">
    <property type="entry name" value="Glyco_hydro_3_AS"/>
</dbReference>
<reference evidence="8" key="1">
    <citation type="journal article" date="2021" name="G3 (Bethesda)">
        <title>Genomic diversity, chromosomal rearrangements, and interspecies hybridization in the ogataea polymorpha species complex.</title>
        <authorList>
            <person name="Hanson S.J."/>
            <person name="Cinneide E.O."/>
            <person name="Salzberg L.I."/>
            <person name="Wolfe K.H."/>
            <person name="McGowan J."/>
            <person name="Fitzpatrick D.A."/>
            <person name="Matlin K."/>
        </authorList>
    </citation>
    <scope>NUCLEOTIDE SEQUENCE</scope>
    <source>
        <strain evidence="8">61-244</strain>
    </source>
</reference>
<dbReference type="InterPro" id="IPR036881">
    <property type="entry name" value="Glyco_hydro_3_C_sf"/>
</dbReference>
<evidence type="ECO:0000313" key="8">
    <source>
        <dbReference type="EMBL" id="KAG7818381.1"/>
    </source>
</evidence>
<comment type="caution">
    <text evidence="8">The sequence shown here is derived from an EMBL/GenBank/DDBJ whole genome shotgun (WGS) entry which is preliminary data.</text>
</comment>
<evidence type="ECO:0000256" key="1">
    <source>
        <dbReference type="ARBA" id="ARBA00000448"/>
    </source>
</evidence>
<dbReference type="PRINTS" id="PR00133">
    <property type="entry name" value="GLHYDRLASE3"/>
</dbReference>
<dbReference type="PANTHER" id="PTHR42715:SF27">
    <property type="entry name" value="BETA-GLUCOSIDASE-RELATED"/>
    <property type="match status" value="1"/>
</dbReference>
<dbReference type="GO" id="GO:0009251">
    <property type="term" value="P:glucan catabolic process"/>
    <property type="evidence" value="ECO:0007669"/>
    <property type="project" value="TreeGrafter"/>
</dbReference>
<dbReference type="EMBL" id="JAHLUX010000006">
    <property type="protein sequence ID" value="KAG7818381.1"/>
    <property type="molecule type" value="Genomic_DNA"/>
</dbReference>
<dbReference type="InterPro" id="IPR002772">
    <property type="entry name" value="Glyco_hydro_3_C"/>
</dbReference>
<dbReference type="InterPro" id="IPR026891">
    <property type="entry name" value="Fn3-like"/>
</dbReference>
<evidence type="ECO:0000256" key="6">
    <source>
        <dbReference type="RuleBase" id="RU361161"/>
    </source>
</evidence>
<dbReference type="InterPro" id="IPR017853">
    <property type="entry name" value="GH"/>
</dbReference>
<dbReference type="InterPro" id="IPR050288">
    <property type="entry name" value="Cellulose_deg_GH3"/>
</dbReference>
<protein>
    <recommendedName>
        <fullName evidence="3 6">beta-glucosidase</fullName>
        <ecNumber evidence="3 6">3.2.1.21</ecNumber>
    </recommendedName>
</protein>
<dbReference type="InterPro" id="IPR001764">
    <property type="entry name" value="Glyco_hydro_3_N"/>
</dbReference>
<comment type="pathway">
    <text evidence="6">Glycan metabolism; cellulose degradation.</text>
</comment>
<dbReference type="InterPro" id="IPR036962">
    <property type="entry name" value="Glyco_hydro_3_N_sf"/>
</dbReference>
<evidence type="ECO:0000256" key="3">
    <source>
        <dbReference type="ARBA" id="ARBA00012744"/>
    </source>
</evidence>
<organism evidence="8 9">
    <name type="scientific">Pichia angusta</name>
    <name type="common">Yeast</name>
    <name type="synonym">Hansenula polymorpha</name>
    <dbReference type="NCBI Taxonomy" id="870730"/>
    <lineage>
        <taxon>Eukaryota</taxon>
        <taxon>Fungi</taxon>
        <taxon>Dikarya</taxon>
        <taxon>Ascomycota</taxon>
        <taxon>Saccharomycotina</taxon>
        <taxon>Pichiomycetes</taxon>
        <taxon>Pichiales</taxon>
        <taxon>Pichiaceae</taxon>
        <taxon>Ogataea</taxon>
    </lineage>
</organism>
<dbReference type="Pfam" id="PF01915">
    <property type="entry name" value="Glyco_hydro_3_C"/>
    <property type="match status" value="1"/>
</dbReference>
<comment type="similarity">
    <text evidence="2 6">Belongs to the glycosyl hydrolase 3 family.</text>
</comment>
<dbReference type="EC" id="3.2.1.21" evidence="3 6"/>
<evidence type="ECO:0000256" key="4">
    <source>
        <dbReference type="ARBA" id="ARBA00022801"/>
    </source>
</evidence>
<dbReference type="SMART" id="SM00758">
    <property type="entry name" value="PA14"/>
    <property type="match status" value="1"/>
</dbReference>